<evidence type="ECO:0000313" key="5">
    <source>
        <dbReference type="Proteomes" id="UP001472677"/>
    </source>
</evidence>
<evidence type="ECO:0000313" key="4">
    <source>
        <dbReference type="EMBL" id="KAK8565470.1"/>
    </source>
</evidence>
<gene>
    <name evidence="4" type="ORF">V6N12_059032</name>
</gene>
<organism evidence="4 5">
    <name type="scientific">Hibiscus sabdariffa</name>
    <name type="common">roselle</name>
    <dbReference type="NCBI Taxonomy" id="183260"/>
    <lineage>
        <taxon>Eukaryota</taxon>
        <taxon>Viridiplantae</taxon>
        <taxon>Streptophyta</taxon>
        <taxon>Embryophyta</taxon>
        <taxon>Tracheophyta</taxon>
        <taxon>Spermatophyta</taxon>
        <taxon>Magnoliopsida</taxon>
        <taxon>eudicotyledons</taxon>
        <taxon>Gunneridae</taxon>
        <taxon>Pentapetalae</taxon>
        <taxon>rosids</taxon>
        <taxon>malvids</taxon>
        <taxon>Malvales</taxon>
        <taxon>Malvaceae</taxon>
        <taxon>Malvoideae</taxon>
        <taxon>Hibiscus</taxon>
    </lineage>
</organism>
<comment type="caution">
    <text evidence="4">The sequence shown here is derived from an EMBL/GenBank/DDBJ whole genome shotgun (WGS) entry which is preliminary data.</text>
</comment>
<dbReference type="InterPro" id="IPR009643">
    <property type="entry name" value="HS1-bd"/>
</dbReference>
<accession>A0ABR2ETW2</accession>
<keyword evidence="3" id="KW-0472">Membrane</keyword>
<dbReference type="EMBL" id="JBBPBM010000010">
    <property type="protein sequence ID" value="KAK8565470.1"/>
    <property type="molecule type" value="Genomic_DNA"/>
</dbReference>
<protein>
    <submittedName>
        <fullName evidence="4">Uncharacterized protein</fullName>
    </submittedName>
</protein>
<reference evidence="4 5" key="1">
    <citation type="journal article" date="2024" name="G3 (Bethesda)">
        <title>Genome assembly of Hibiscus sabdariffa L. provides insights into metabolisms of medicinal natural products.</title>
        <authorList>
            <person name="Kim T."/>
        </authorList>
    </citation>
    <scope>NUCLEOTIDE SEQUENCE [LARGE SCALE GENOMIC DNA]</scope>
    <source>
        <strain evidence="4">TK-2024</strain>
        <tissue evidence="4">Old leaves</tissue>
    </source>
</reference>
<dbReference type="Proteomes" id="UP001472677">
    <property type="component" value="Unassembled WGS sequence"/>
</dbReference>
<dbReference type="PANTHER" id="PTHR19424:SF0">
    <property type="entry name" value="HEAT SHOCK FACTOR BINDING PROTEIN 1"/>
    <property type="match status" value="1"/>
</dbReference>
<dbReference type="PANTHER" id="PTHR19424">
    <property type="entry name" value="HEAT SHOCK FACTOR BINDING PROTEIN 1"/>
    <property type="match status" value="1"/>
</dbReference>
<keyword evidence="3" id="KW-1133">Transmembrane helix</keyword>
<keyword evidence="5" id="KW-1185">Reference proteome</keyword>
<feature type="compositionally biased region" description="Basic and acidic residues" evidence="2">
    <location>
        <begin position="114"/>
        <end position="123"/>
    </location>
</feature>
<evidence type="ECO:0000256" key="1">
    <source>
        <dbReference type="ARBA" id="ARBA00006349"/>
    </source>
</evidence>
<keyword evidence="3" id="KW-0812">Transmembrane</keyword>
<sequence>MSYANAGVVCVQDGHNSEDSKQSTAGAESSSTNGEFILLDFVVGIVSLLLTNSLLQQSSVTAKYGTSTVYLTSKALDEMGNRINELEQSINDLKVELGVEGSPSPLPPPNQMPDEARQEKGSA</sequence>
<name>A0ABR2ETW2_9ROSI</name>
<feature type="region of interest" description="Disordered" evidence="2">
    <location>
        <begin position="98"/>
        <end position="123"/>
    </location>
</feature>
<comment type="similarity">
    <text evidence="1">Belongs to the HSBP1 family.</text>
</comment>
<evidence type="ECO:0000256" key="2">
    <source>
        <dbReference type="SAM" id="MobiDB-lite"/>
    </source>
</evidence>
<feature type="transmembrane region" description="Helical" evidence="3">
    <location>
        <begin position="36"/>
        <end position="55"/>
    </location>
</feature>
<proteinExistence type="inferred from homology"/>
<evidence type="ECO:0000256" key="3">
    <source>
        <dbReference type="SAM" id="Phobius"/>
    </source>
</evidence>